<reference evidence="12 13" key="1">
    <citation type="submission" date="2019-06" db="EMBL/GenBank/DDBJ databases">
        <authorList>
            <person name="Palmer J.M."/>
        </authorList>
    </citation>
    <scope>NUCLEOTIDE SEQUENCE [LARGE SCALE GENOMIC DNA]</scope>
    <source>
        <strain evidence="12 13">TWF191</strain>
    </source>
</reference>
<organism evidence="12 13">
    <name type="scientific">Orbilia oligospora</name>
    <name type="common">Nematode-trapping fungus</name>
    <name type="synonym">Arthrobotrys oligospora</name>
    <dbReference type="NCBI Taxonomy" id="2813651"/>
    <lineage>
        <taxon>Eukaryota</taxon>
        <taxon>Fungi</taxon>
        <taxon>Dikarya</taxon>
        <taxon>Ascomycota</taxon>
        <taxon>Pezizomycotina</taxon>
        <taxon>Orbiliomycetes</taxon>
        <taxon>Orbiliales</taxon>
        <taxon>Orbiliaceae</taxon>
        <taxon>Orbilia</taxon>
    </lineage>
</organism>
<keyword evidence="4" id="KW-0547">Nucleotide-binding</keyword>
<dbReference type="GO" id="GO:0005634">
    <property type="term" value="C:nucleus"/>
    <property type="evidence" value="ECO:0007669"/>
    <property type="project" value="TreeGrafter"/>
</dbReference>
<dbReference type="InterPro" id="IPR006642">
    <property type="entry name" value="Rad18_UBZ4"/>
</dbReference>
<keyword evidence="8" id="KW-0067">ATP-binding</keyword>
<dbReference type="PANTHER" id="PTHR13779">
    <property type="entry name" value="WERNER HELICASE-INTERACTING PROTEIN 1 FAMILY MEMBER"/>
    <property type="match status" value="1"/>
</dbReference>
<dbReference type="Pfam" id="PF16193">
    <property type="entry name" value="AAA_assoc_2"/>
    <property type="match status" value="1"/>
</dbReference>
<dbReference type="GO" id="GO:0016887">
    <property type="term" value="F:ATP hydrolysis activity"/>
    <property type="evidence" value="ECO:0007669"/>
    <property type="project" value="InterPro"/>
</dbReference>
<accession>A0A6G1LXP9</accession>
<keyword evidence="7" id="KW-0862">Zinc</keyword>
<dbReference type="GO" id="GO:0003677">
    <property type="term" value="F:DNA binding"/>
    <property type="evidence" value="ECO:0007669"/>
    <property type="project" value="InterPro"/>
</dbReference>
<dbReference type="InterPro" id="IPR003593">
    <property type="entry name" value="AAA+_ATPase"/>
</dbReference>
<dbReference type="PANTHER" id="PTHR13779:SF7">
    <property type="entry name" value="ATPASE WRNIP1"/>
    <property type="match status" value="1"/>
</dbReference>
<dbReference type="FunFam" id="1.20.272.10:FF:000001">
    <property type="entry name" value="Putative AAA family ATPase"/>
    <property type="match status" value="1"/>
</dbReference>
<evidence type="ECO:0000256" key="11">
    <source>
        <dbReference type="SAM" id="MobiDB-lite"/>
    </source>
</evidence>
<evidence type="ECO:0000256" key="1">
    <source>
        <dbReference type="ARBA" id="ARBA00008959"/>
    </source>
</evidence>
<gene>
    <name evidence="12" type="ORF">TWF191_005772</name>
</gene>
<dbReference type="InterPro" id="IPR027417">
    <property type="entry name" value="P-loop_NTPase"/>
</dbReference>
<dbReference type="Gene3D" id="1.10.8.60">
    <property type="match status" value="1"/>
</dbReference>
<keyword evidence="3" id="KW-0479">Metal-binding</keyword>
<evidence type="ECO:0000256" key="9">
    <source>
        <dbReference type="ARBA" id="ARBA00023204"/>
    </source>
</evidence>
<dbReference type="GO" id="GO:0008047">
    <property type="term" value="F:enzyme activator activity"/>
    <property type="evidence" value="ECO:0007669"/>
    <property type="project" value="TreeGrafter"/>
</dbReference>
<dbReference type="SMART" id="SM00734">
    <property type="entry name" value="ZnF_Rad18"/>
    <property type="match status" value="1"/>
</dbReference>
<evidence type="ECO:0000256" key="2">
    <source>
        <dbReference type="ARBA" id="ARBA00022705"/>
    </source>
</evidence>
<dbReference type="InterPro" id="IPR008921">
    <property type="entry name" value="DNA_pol3_clamp-load_cplx_C"/>
</dbReference>
<dbReference type="FunFam" id="1.10.3710.10:FF:000005">
    <property type="entry name" value="AAA family ATPase, putative"/>
    <property type="match status" value="1"/>
</dbReference>
<evidence type="ECO:0000256" key="3">
    <source>
        <dbReference type="ARBA" id="ARBA00022723"/>
    </source>
</evidence>
<dbReference type="Proteomes" id="UP000483672">
    <property type="component" value="Unassembled WGS sequence"/>
</dbReference>
<evidence type="ECO:0000256" key="7">
    <source>
        <dbReference type="ARBA" id="ARBA00022833"/>
    </source>
</evidence>
<dbReference type="CDD" id="cd00009">
    <property type="entry name" value="AAA"/>
    <property type="match status" value="1"/>
</dbReference>
<evidence type="ECO:0000256" key="5">
    <source>
        <dbReference type="ARBA" id="ARBA00022763"/>
    </source>
</evidence>
<sequence>MSQRISCPVCNRDIALSSINRHLDEGCPEEPNLSETSASGFFTLTKNKASAPSAPSLSANSGRSTINLSPAGGKDWLVSSPASKQSQQSQQKRTFSLPFQGSSHDAKKPDSGGGGTVFTKSFGDDVTADPDTPAAKRQKTNPARSAMPLAERVRPNTLNNIFGQDLVGPDGILRRMIESDSVKSMILWGGPGCGKTTIARTIAASTKARFVELSGTTNNIADCKKIFEQAKSELGLLGRKTILFIDEIHRFTKTQQDVFLAPVESGQVILIGATTENPSFKVQSALLSRCRVFTLKPLTTESTLKILNRALSTEFPEQSDIPPLLDDKLLTYLAEFASGDARTALNLLEISIQLASQPQTGSNQGFTQEDLKKALTKTLVYDRQGDGHYDTISAFHKSVRGNDPDAALYYLGRMIESGEDPLFISRRMMVMASEDIGLADNTLLPLATATHFAVQNVGMPEARINLAHCTVALCLAKKSTRAYRGLNNVLALLQSDPEAASAPIPLHLRNAPTTLMKTLGYGKEYKYPPNYVDGIVKQEYLPERLIGKKFLEDIDLGTRIDEEAYEEDGAGEV</sequence>
<evidence type="ECO:0000256" key="6">
    <source>
        <dbReference type="ARBA" id="ARBA00022771"/>
    </source>
</evidence>
<keyword evidence="9 10" id="KW-0234">DNA repair</keyword>
<evidence type="ECO:0000256" key="8">
    <source>
        <dbReference type="ARBA" id="ARBA00022840"/>
    </source>
</evidence>
<proteinExistence type="inferred from homology"/>
<dbReference type="GO" id="GO:0000731">
    <property type="term" value="P:DNA synthesis involved in DNA repair"/>
    <property type="evidence" value="ECO:0007669"/>
    <property type="project" value="TreeGrafter"/>
</dbReference>
<dbReference type="GO" id="GO:0006271">
    <property type="term" value="P:DNA strand elongation involved in DNA replication"/>
    <property type="evidence" value="ECO:0007669"/>
    <property type="project" value="UniProtKB-ARBA"/>
</dbReference>
<dbReference type="GO" id="GO:0005524">
    <property type="term" value="F:ATP binding"/>
    <property type="evidence" value="ECO:0007669"/>
    <property type="project" value="UniProtKB-KW"/>
</dbReference>
<evidence type="ECO:0000313" key="13">
    <source>
        <dbReference type="Proteomes" id="UP000483672"/>
    </source>
</evidence>
<keyword evidence="6 10" id="KW-0863">Zinc-finger</keyword>
<dbReference type="InterPro" id="IPR051314">
    <property type="entry name" value="AAA_ATPase_RarA/MGS1/WRNIP1"/>
</dbReference>
<dbReference type="SUPFAM" id="SSF52540">
    <property type="entry name" value="P-loop containing nucleoside triphosphate hydrolases"/>
    <property type="match status" value="1"/>
</dbReference>
<protein>
    <submittedName>
        <fullName evidence="12">Uncharacterized protein</fullName>
    </submittedName>
</protein>
<name>A0A6G1LXP9_ORBOL</name>
<dbReference type="GO" id="GO:0008270">
    <property type="term" value="F:zinc ion binding"/>
    <property type="evidence" value="ECO:0007669"/>
    <property type="project" value="UniProtKB-KW"/>
</dbReference>
<feature type="region of interest" description="Disordered" evidence="11">
    <location>
        <begin position="48"/>
        <end position="151"/>
    </location>
</feature>
<feature type="compositionally biased region" description="Low complexity" evidence="11">
    <location>
        <begin position="79"/>
        <end position="91"/>
    </location>
</feature>
<keyword evidence="2" id="KW-0235">DNA replication</keyword>
<dbReference type="InterPro" id="IPR021886">
    <property type="entry name" value="MgsA_C"/>
</dbReference>
<dbReference type="CDD" id="cd18139">
    <property type="entry name" value="HLD_clamp_RarA"/>
    <property type="match status" value="1"/>
</dbReference>
<dbReference type="Gene3D" id="1.10.3710.10">
    <property type="entry name" value="DNA polymerase III clamp loader subunits, C-terminal domain"/>
    <property type="match status" value="1"/>
</dbReference>
<keyword evidence="5 10" id="KW-0227">DNA damage</keyword>
<dbReference type="SUPFAM" id="SSF48019">
    <property type="entry name" value="post-AAA+ oligomerization domain-like"/>
    <property type="match status" value="1"/>
</dbReference>
<dbReference type="Gene3D" id="3.40.50.300">
    <property type="entry name" value="P-loop containing nucleotide triphosphate hydrolases"/>
    <property type="match status" value="1"/>
</dbReference>
<dbReference type="Gene3D" id="3.30.160.60">
    <property type="entry name" value="Classic Zinc Finger"/>
    <property type="match status" value="1"/>
</dbReference>
<dbReference type="Gene3D" id="1.20.272.10">
    <property type="match status" value="1"/>
</dbReference>
<feature type="compositionally biased region" description="Polar residues" evidence="11">
    <location>
        <begin position="92"/>
        <end position="103"/>
    </location>
</feature>
<dbReference type="FunFam" id="3.40.50.300:FF:000137">
    <property type="entry name" value="Replication-associated recombination protein A"/>
    <property type="match status" value="1"/>
</dbReference>
<dbReference type="Pfam" id="PF12002">
    <property type="entry name" value="MgsA_C"/>
    <property type="match status" value="1"/>
</dbReference>
<evidence type="ECO:0000256" key="10">
    <source>
        <dbReference type="PROSITE-ProRule" id="PRU01256"/>
    </source>
</evidence>
<dbReference type="AlphaFoldDB" id="A0A6G1LXP9"/>
<dbReference type="SMART" id="SM00382">
    <property type="entry name" value="AAA"/>
    <property type="match status" value="1"/>
</dbReference>
<comment type="caution">
    <text evidence="12">The sequence shown here is derived from an EMBL/GenBank/DDBJ whole genome shotgun (WGS) entry which is preliminary data.</text>
</comment>
<dbReference type="InterPro" id="IPR032423">
    <property type="entry name" value="AAA_assoc_2"/>
</dbReference>
<evidence type="ECO:0000313" key="12">
    <source>
        <dbReference type="EMBL" id="KAF3224920.1"/>
    </source>
</evidence>
<dbReference type="EMBL" id="WIPF01000030">
    <property type="protein sequence ID" value="KAF3224920.1"/>
    <property type="molecule type" value="Genomic_DNA"/>
</dbReference>
<evidence type="ECO:0000256" key="4">
    <source>
        <dbReference type="ARBA" id="ARBA00022741"/>
    </source>
</evidence>
<comment type="similarity">
    <text evidence="1">Belongs to the AAA ATPase family. RarA/MGS1/WRNIP1 subfamily.</text>
</comment>
<dbReference type="Pfam" id="PF00004">
    <property type="entry name" value="AAA"/>
    <property type="match status" value="1"/>
</dbReference>
<dbReference type="InterPro" id="IPR003959">
    <property type="entry name" value="ATPase_AAA_core"/>
</dbReference>
<feature type="compositionally biased region" description="Low complexity" evidence="11">
    <location>
        <begin position="48"/>
        <end position="61"/>
    </location>
</feature>
<dbReference type="PROSITE" id="PS51908">
    <property type="entry name" value="ZF_UBZ4"/>
    <property type="match status" value="1"/>
</dbReference>
<dbReference type="GO" id="GO:0017116">
    <property type="term" value="F:single-stranded DNA helicase activity"/>
    <property type="evidence" value="ECO:0007669"/>
    <property type="project" value="TreeGrafter"/>
</dbReference>